<reference evidence="1" key="1">
    <citation type="submission" date="2021-01" db="EMBL/GenBank/DDBJ databases">
        <authorList>
            <consortium name="Genoscope - CEA"/>
            <person name="William W."/>
        </authorList>
    </citation>
    <scope>NUCLEOTIDE SEQUENCE</scope>
</reference>
<protein>
    <submittedName>
        <fullName evidence="1">Uncharacterized protein</fullName>
    </submittedName>
</protein>
<accession>A0A8S1VQ28</accession>
<comment type="caution">
    <text evidence="1">The sequence shown here is derived from an EMBL/GenBank/DDBJ whole genome shotgun (WGS) entry which is preliminary data.</text>
</comment>
<keyword evidence="2" id="KW-1185">Reference proteome</keyword>
<gene>
    <name evidence="1" type="ORF">POCTA_138.1.T0720229</name>
</gene>
<dbReference type="EMBL" id="CAJJDP010000071">
    <property type="protein sequence ID" value="CAD8179310.1"/>
    <property type="molecule type" value="Genomic_DNA"/>
</dbReference>
<name>A0A8S1VQ28_PAROT</name>
<dbReference type="AlphaFoldDB" id="A0A8S1VQ28"/>
<proteinExistence type="predicted"/>
<evidence type="ECO:0000313" key="2">
    <source>
        <dbReference type="Proteomes" id="UP000683925"/>
    </source>
</evidence>
<organism evidence="1 2">
    <name type="scientific">Paramecium octaurelia</name>
    <dbReference type="NCBI Taxonomy" id="43137"/>
    <lineage>
        <taxon>Eukaryota</taxon>
        <taxon>Sar</taxon>
        <taxon>Alveolata</taxon>
        <taxon>Ciliophora</taxon>
        <taxon>Intramacronucleata</taxon>
        <taxon>Oligohymenophorea</taxon>
        <taxon>Peniculida</taxon>
        <taxon>Parameciidae</taxon>
        <taxon>Paramecium</taxon>
    </lineage>
</organism>
<evidence type="ECO:0000313" key="1">
    <source>
        <dbReference type="EMBL" id="CAD8179310.1"/>
    </source>
</evidence>
<sequence length="81" mass="9641">MRLTVNIVQILQRLLKYRGKFQNYLQDLNILYLETKILINQKNTSGIDYDCKQVRLYGMESEPSSPTYLRPASRGYYQIVY</sequence>
<dbReference type="Proteomes" id="UP000683925">
    <property type="component" value="Unassembled WGS sequence"/>
</dbReference>